<sequence length="193" mass="20791">MTGKTHSATGFFAGLVISHYTGCPGAMTLAMATGSVLGGLLPDIDNVHSQIGSRLPVVELIVHGCQRGIRLLSGILPRKLRENVRSMTGHRGLLHSLLVPAAMLLALPVIGNTNGIEKTFLIGMIAGNLSHLILDMLSGGVPLLIPFSVARIRVCNFRTGGIMDKLWRLVMYFGIGYLGLSELYQIVSKYIRI</sequence>
<dbReference type="InterPro" id="IPR007404">
    <property type="entry name" value="YdjM-like"/>
</dbReference>
<proteinExistence type="predicted"/>
<dbReference type="PANTHER" id="PTHR35531:SF1">
    <property type="entry name" value="INNER MEMBRANE PROTEIN YBCI-RELATED"/>
    <property type="match status" value="1"/>
</dbReference>
<feature type="transmembrane region" description="Helical" evidence="1">
    <location>
        <begin position="166"/>
        <end position="187"/>
    </location>
</feature>
<feature type="transmembrane region" description="Helical" evidence="1">
    <location>
        <begin position="92"/>
        <end position="110"/>
    </location>
</feature>
<dbReference type="EMBL" id="JAJEPV010000051">
    <property type="protein sequence ID" value="MCC2120947.1"/>
    <property type="molecule type" value="Genomic_DNA"/>
</dbReference>
<dbReference type="RefSeq" id="WP_227733808.1">
    <property type="nucleotide sequence ID" value="NZ_JAJEPV010000051.1"/>
</dbReference>
<organism evidence="2 3">
    <name type="scientific">Waltera acetigignens</name>
    <dbReference type="NCBI Taxonomy" id="2981769"/>
    <lineage>
        <taxon>Bacteria</taxon>
        <taxon>Bacillati</taxon>
        <taxon>Bacillota</taxon>
        <taxon>Clostridia</taxon>
        <taxon>Lachnospirales</taxon>
        <taxon>Lachnospiraceae</taxon>
        <taxon>Waltera</taxon>
    </lineage>
</organism>
<name>A0AAE3D8T1_9FIRM</name>
<feature type="transmembrane region" description="Helical" evidence="1">
    <location>
        <begin position="122"/>
        <end position="145"/>
    </location>
</feature>
<evidence type="ECO:0000256" key="1">
    <source>
        <dbReference type="SAM" id="Phobius"/>
    </source>
</evidence>
<dbReference type="PANTHER" id="PTHR35531">
    <property type="entry name" value="INNER MEMBRANE PROTEIN YBCI-RELATED"/>
    <property type="match status" value="1"/>
</dbReference>
<dbReference type="GO" id="GO:0016787">
    <property type="term" value="F:hydrolase activity"/>
    <property type="evidence" value="ECO:0007669"/>
    <property type="project" value="UniProtKB-KW"/>
</dbReference>
<keyword evidence="1" id="KW-0812">Transmembrane</keyword>
<dbReference type="AlphaFoldDB" id="A0AAE3D8T1"/>
<accession>A0AAE3D8T1</accession>
<keyword evidence="3" id="KW-1185">Reference proteome</keyword>
<protein>
    <submittedName>
        <fullName evidence="2">Metal-dependent hydrolase</fullName>
    </submittedName>
</protein>
<keyword evidence="1" id="KW-0472">Membrane</keyword>
<evidence type="ECO:0000313" key="2">
    <source>
        <dbReference type="EMBL" id="MCC2120947.1"/>
    </source>
</evidence>
<keyword evidence="1" id="KW-1133">Transmembrane helix</keyword>
<reference evidence="2 3" key="1">
    <citation type="submission" date="2021-10" db="EMBL/GenBank/DDBJ databases">
        <title>Anaerobic single-cell dispensing facilitates the cultivation of human gut bacteria.</title>
        <authorList>
            <person name="Afrizal A."/>
        </authorList>
    </citation>
    <scope>NUCLEOTIDE SEQUENCE [LARGE SCALE GENOMIC DNA]</scope>
    <source>
        <strain evidence="2 3">CLA-AA-H273</strain>
    </source>
</reference>
<gene>
    <name evidence="2" type="ORF">LKD75_15380</name>
</gene>
<dbReference type="Proteomes" id="UP001197795">
    <property type="component" value="Unassembled WGS sequence"/>
</dbReference>
<comment type="caution">
    <text evidence="2">The sequence shown here is derived from an EMBL/GenBank/DDBJ whole genome shotgun (WGS) entry which is preliminary data.</text>
</comment>
<dbReference type="Pfam" id="PF04307">
    <property type="entry name" value="YdjM"/>
    <property type="match status" value="1"/>
</dbReference>
<evidence type="ECO:0000313" key="3">
    <source>
        <dbReference type="Proteomes" id="UP001197795"/>
    </source>
</evidence>
<keyword evidence="2" id="KW-0378">Hydrolase</keyword>